<sequence length="437" mass="45571">MDDTTVDWGLDAERIAVLLAPLRRRTATVQEKSVQGKSMHAKSEQESVEAARAPTQDELFARVLWSVVVEPGDSVAGLLVQALGAVGAARLLLSQPTPEALVQALGSELEHALELDDAQHALGRWAPRLRGGDVVRALESAARCGAHLLVPGDPEWPLAVDDLGIHRPHLLWVRGTVALLARPSVAVVGARAATGYGEHVAMEFAAGLAGRDVAVVSGGAYGIDGMAHRAALASGGATIAVLAGGIDRLYPSGHEALLTRISQQGALVSEVPCGTSPTKWRFLQRNRLIAALARATVIVEAGYRSGALNTARHADTLSREVGVIPGPITSAASAGCHRLLRSGGAQCVTSVPEVMELAFGGDAVLDLGDAGTPDSAREPAAHTRVLDALRPRRAQSIAELSREVGEEESRVRAALGSLELDGRAALTPGGGWVRARS</sequence>
<evidence type="ECO:0000256" key="1">
    <source>
        <dbReference type="ARBA" id="ARBA00006525"/>
    </source>
</evidence>
<gene>
    <name evidence="5" type="primary">dprA</name>
    <name evidence="5" type="ORF">FK219_004190</name>
</gene>
<dbReference type="InterPro" id="IPR041614">
    <property type="entry name" value="DprA_WH"/>
</dbReference>
<dbReference type="NCBIfam" id="TIGR00732">
    <property type="entry name" value="dprA"/>
    <property type="match status" value="1"/>
</dbReference>
<evidence type="ECO:0000256" key="2">
    <source>
        <dbReference type="SAM" id="MobiDB-lite"/>
    </source>
</evidence>
<dbReference type="InterPro" id="IPR003488">
    <property type="entry name" value="DprA"/>
</dbReference>
<dbReference type="PANTHER" id="PTHR43022:SF1">
    <property type="entry name" value="PROTEIN SMF"/>
    <property type="match status" value="1"/>
</dbReference>
<keyword evidence="6" id="KW-1185">Reference proteome</keyword>
<dbReference type="GO" id="GO:0009294">
    <property type="term" value="P:DNA-mediated transformation"/>
    <property type="evidence" value="ECO:0007669"/>
    <property type="project" value="InterPro"/>
</dbReference>
<dbReference type="AlphaFoldDB" id="A0A9E5MEE2"/>
<reference evidence="5 6" key="1">
    <citation type="submission" date="2019-06" db="EMBL/GenBank/DDBJ databases">
        <authorList>
            <person name="De-Chao Zhang Q."/>
        </authorList>
    </citation>
    <scope>NUCLEOTIDE SEQUENCE [LARGE SCALE GENOMIC DNA]</scope>
    <source>
        <strain evidence="5 6">KN1116</strain>
    </source>
</reference>
<evidence type="ECO:0000259" key="3">
    <source>
        <dbReference type="Pfam" id="PF02481"/>
    </source>
</evidence>
<organism evidence="5 6">
    <name type="scientific">Microcella pacifica</name>
    <dbReference type="NCBI Taxonomy" id="2591847"/>
    <lineage>
        <taxon>Bacteria</taxon>
        <taxon>Bacillati</taxon>
        <taxon>Actinomycetota</taxon>
        <taxon>Actinomycetes</taxon>
        <taxon>Micrococcales</taxon>
        <taxon>Microbacteriaceae</taxon>
        <taxon>Microcella</taxon>
    </lineage>
</organism>
<dbReference type="OrthoDB" id="9785707at2"/>
<dbReference type="InterPro" id="IPR036388">
    <property type="entry name" value="WH-like_DNA-bd_sf"/>
</dbReference>
<dbReference type="Pfam" id="PF17782">
    <property type="entry name" value="WHD_DprA"/>
    <property type="match status" value="1"/>
</dbReference>
<name>A0A9E5MEE2_9MICO</name>
<evidence type="ECO:0000313" key="6">
    <source>
        <dbReference type="Proteomes" id="UP000818266"/>
    </source>
</evidence>
<dbReference type="Gene3D" id="1.10.10.10">
    <property type="entry name" value="Winged helix-like DNA-binding domain superfamily/Winged helix DNA-binding domain"/>
    <property type="match status" value="1"/>
</dbReference>
<dbReference type="SUPFAM" id="SSF102405">
    <property type="entry name" value="MCP/YpsA-like"/>
    <property type="match status" value="1"/>
</dbReference>
<accession>A0A9E5MEE2</accession>
<dbReference type="Gene3D" id="3.40.50.450">
    <property type="match status" value="1"/>
</dbReference>
<feature type="domain" description="DprA winged helix" evidence="4">
    <location>
        <begin position="373"/>
        <end position="430"/>
    </location>
</feature>
<dbReference type="EMBL" id="VIKT02000005">
    <property type="protein sequence ID" value="NHF62447.1"/>
    <property type="molecule type" value="Genomic_DNA"/>
</dbReference>
<dbReference type="Pfam" id="PF02481">
    <property type="entry name" value="DNA_processg_A"/>
    <property type="match status" value="1"/>
</dbReference>
<proteinExistence type="inferred from homology"/>
<dbReference type="InterPro" id="IPR057666">
    <property type="entry name" value="DrpA_SLOG"/>
</dbReference>
<feature type="domain" description="Smf/DprA SLOG" evidence="3">
    <location>
        <begin position="148"/>
        <end position="356"/>
    </location>
</feature>
<dbReference type="PANTHER" id="PTHR43022">
    <property type="entry name" value="PROTEIN SMF"/>
    <property type="match status" value="1"/>
</dbReference>
<dbReference type="Proteomes" id="UP000818266">
    <property type="component" value="Unassembled WGS sequence"/>
</dbReference>
<comment type="similarity">
    <text evidence="1">Belongs to the DprA/Smf family.</text>
</comment>
<reference evidence="5 6" key="2">
    <citation type="submission" date="2020-03" db="EMBL/GenBank/DDBJ databases">
        <title>Chryseoglobus sp. isolated from a deep-sea seamount.</title>
        <authorList>
            <person name="Zhang D.-C."/>
        </authorList>
    </citation>
    <scope>NUCLEOTIDE SEQUENCE [LARGE SCALE GENOMIC DNA]</scope>
    <source>
        <strain evidence="5 6">KN1116</strain>
    </source>
</reference>
<evidence type="ECO:0000259" key="4">
    <source>
        <dbReference type="Pfam" id="PF17782"/>
    </source>
</evidence>
<comment type="caution">
    <text evidence="5">The sequence shown here is derived from an EMBL/GenBank/DDBJ whole genome shotgun (WGS) entry which is preliminary data.</text>
</comment>
<evidence type="ECO:0000313" key="5">
    <source>
        <dbReference type="EMBL" id="NHF62447.1"/>
    </source>
</evidence>
<feature type="region of interest" description="Disordered" evidence="2">
    <location>
        <begin position="30"/>
        <end position="50"/>
    </location>
</feature>
<protein>
    <submittedName>
        <fullName evidence="5">DNA-protecting protein DprA</fullName>
    </submittedName>
</protein>